<dbReference type="InterPro" id="IPR036291">
    <property type="entry name" value="NAD(P)-bd_dom_sf"/>
</dbReference>
<dbReference type="SUPFAM" id="SSF51735">
    <property type="entry name" value="NAD(P)-binding Rossmann-fold domains"/>
    <property type="match status" value="1"/>
</dbReference>
<dbReference type="Gene3D" id="3.40.50.720">
    <property type="entry name" value="NAD(P)-binding Rossmann-like Domain"/>
    <property type="match status" value="1"/>
</dbReference>
<keyword evidence="3" id="KW-1185">Reference proteome</keyword>
<accession>A0A286U468</accession>
<dbReference type="OrthoDB" id="9779041at2"/>
<protein>
    <submittedName>
        <fullName evidence="2">Nucleoside-diphosphate-sugar epimerase</fullName>
    </submittedName>
</protein>
<dbReference type="InterPro" id="IPR016040">
    <property type="entry name" value="NAD(P)-bd_dom"/>
</dbReference>
<dbReference type="Pfam" id="PF16363">
    <property type="entry name" value="GDP_Man_Dehyd"/>
    <property type="match status" value="1"/>
</dbReference>
<reference evidence="3" key="1">
    <citation type="journal article" date="2017" name="Environ. Microbiol. Rep.">
        <title>Genetic Diversity of Marine Anaerobic Ammonium-Oxidizing Bacteria as Revealed by Genomic and Proteomic Analyses of 'Candidatus Scalindua japonica'.</title>
        <authorList>
            <person name="Oshiki M."/>
            <person name="Mizuto K."/>
            <person name="Kimura Z."/>
            <person name="Kindaichi T."/>
            <person name="Satoh H."/>
            <person name="Okabe S."/>
        </authorList>
    </citation>
    <scope>NUCLEOTIDE SEQUENCE [LARGE SCALE GENOMIC DNA]</scope>
    <source>
        <strain evidence="3">husup-a2</strain>
    </source>
</reference>
<sequence>MSEQSIRLDCSFWKDRTALITGATGMVGSWLVKDLLTAGARVIALVRDSDYQTEFFRSGDYHKTTIVNGRIEDYDTVERAINEHEVNTVFHLAAMTIVGTALRSPLACMEANIRGTYNVLEACRVYGNLIRQVVIASSDKAYGDQPHLPYNEDMPLIGRHPYDVSKSCTDLISQAYVNTYDLPLAIARCGNIFGGGDLNWSRIVPGTIRALLARESPVIRSNGKFIRDYVYVKDISRAYMRLAECIQDPQVRGNAFNFSLERPMNVLEIVDLIQKLMHQTDIELDIRDKVSCEIKSQFLDSTRARETLQWTPQFSLEAGMRETIEWYESYLQTEA</sequence>
<dbReference type="EMBL" id="BAOS01000045">
    <property type="protein sequence ID" value="GAX62923.1"/>
    <property type="molecule type" value="Genomic_DNA"/>
</dbReference>
<comment type="caution">
    <text evidence="2">The sequence shown here is derived from an EMBL/GenBank/DDBJ whole genome shotgun (WGS) entry which is preliminary data.</text>
</comment>
<dbReference type="Gene3D" id="3.90.25.10">
    <property type="entry name" value="UDP-galactose 4-epimerase, domain 1"/>
    <property type="match status" value="1"/>
</dbReference>
<gene>
    <name evidence="2" type="ORF">SCALIN_C45_0081</name>
</gene>
<evidence type="ECO:0000313" key="2">
    <source>
        <dbReference type="EMBL" id="GAX62923.1"/>
    </source>
</evidence>
<name>A0A286U468_9BACT</name>
<organism evidence="2 3">
    <name type="scientific">Candidatus Scalindua japonica</name>
    <dbReference type="NCBI Taxonomy" id="1284222"/>
    <lineage>
        <taxon>Bacteria</taxon>
        <taxon>Pseudomonadati</taxon>
        <taxon>Planctomycetota</taxon>
        <taxon>Candidatus Brocadiia</taxon>
        <taxon>Candidatus Brocadiales</taxon>
        <taxon>Candidatus Scalinduaceae</taxon>
        <taxon>Candidatus Scalindua</taxon>
    </lineage>
</organism>
<feature type="domain" description="NAD(P)-binding" evidence="1">
    <location>
        <begin position="19"/>
        <end position="323"/>
    </location>
</feature>
<proteinExistence type="predicted"/>
<evidence type="ECO:0000313" key="3">
    <source>
        <dbReference type="Proteomes" id="UP000218542"/>
    </source>
</evidence>
<dbReference type="PANTHER" id="PTHR43000">
    <property type="entry name" value="DTDP-D-GLUCOSE 4,6-DEHYDRATASE-RELATED"/>
    <property type="match status" value="1"/>
</dbReference>
<evidence type="ECO:0000259" key="1">
    <source>
        <dbReference type="Pfam" id="PF16363"/>
    </source>
</evidence>
<dbReference type="AlphaFoldDB" id="A0A286U468"/>
<dbReference type="Proteomes" id="UP000218542">
    <property type="component" value="Unassembled WGS sequence"/>
</dbReference>
<dbReference type="RefSeq" id="WP_096896318.1">
    <property type="nucleotide sequence ID" value="NZ_BAOS01000045.1"/>
</dbReference>